<dbReference type="AlphaFoldDB" id="A0A3G2EGA9"/>
<dbReference type="Proteomes" id="UP000279594">
    <property type="component" value="Chromosome"/>
</dbReference>
<dbReference type="Pfam" id="PF01408">
    <property type="entry name" value="GFO_IDH_MocA"/>
    <property type="match status" value="1"/>
</dbReference>
<evidence type="ECO:0000256" key="1">
    <source>
        <dbReference type="ARBA" id="ARBA00010928"/>
    </source>
</evidence>
<evidence type="ECO:0000259" key="3">
    <source>
        <dbReference type="Pfam" id="PF01408"/>
    </source>
</evidence>
<comment type="similarity">
    <text evidence="1">Belongs to the Gfo/Idh/MocA family.</text>
</comment>
<dbReference type="InterPro" id="IPR000683">
    <property type="entry name" value="Gfo/Idh/MocA-like_OxRdtase_N"/>
</dbReference>
<dbReference type="InterPro" id="IPR050984">
    <property type="entry name" value="Gfo/Idh/MocA_domain"/>
</dbReference>
<feature type="domain" description="GFO/IDH/MocA-like oxidoreductase" evidence="4">
    <location>
        <begin position="132"/>
        <end position="248"/>
    </location>
</feature>
<dbReference type="GO" id="GO:0000166">
    <property type="term" value="F:nucleotide binding"/>
    <property type="evidence" value="ECO:0007669"/>
    <property type="project" value="InterPro"/>
</dbReference>
<dbReference type="Gene3D" id="3.40.50.720">
    <property type="entry name" value="NAD(P)-binding Rossmann-like Domain"/>
    <property type="match status" value="1"/>
</dbReference>
<dbReference type="SUPFAM" id="SSF51735">
    <property type="entry name" value="NAD(P)-binding Rossmann-fold domains"/>
    <property type="match status" value="1"/>
</dbReference>
<name>A0A3G2EGA9_9BURK</name>
<evidence type="ECO:0000259" key="4">
    <source>
        <dbReference type="Pfam" id="PF22725"/>
    </source>
</evidence>
<sequence length="334" mass="35576">MEHTVRWGILGTGKIARAMANGLRDAPGAQLVAVASRSGAGAQAFGTEFGIERCHGSYQALADDPGVDVIYIATPHTLHAENALMCLAAGKHVVCEKPFTMNAREAQAVVDMARDKKQFLMEAMWSRFLPAVQEAQRIIASGEIGVLRQVQADIGFVAHFPPEHRMFNPELGGGALLDVGIYPLSMAAFFLGPVSQLQALAEMGATGVDEQVVFSLLHAGGGTSSCACSLRAQTPTEMTISGSLGRIRLPSRFYKPDQLIVEAMDGACRVVAAPHLGNGYAHEAIEAMRCIRAGLLESPVMPHADSVALMHNLDTMRGQIGLVYQADQARTGTP</sequence>
<keyword evidence="2" id="KW-0560">Oxidoreductase</keyword>
<dbReference type="PANTHER" id="PTHR22604:SF105">
    <property type="entry name" value="TRANS-1,2-DIHYDROBENZENE-1,2-DIOL DEHYDROGENASE"/>
    <property type="match status" value="1"/>
</dbReference>
<evidence type="ECO:0000313" key="5">
    <source>
        <dbReference type="EMBL" id="AYM78716.1"/>
    </source>
</evidence>
<dbReference type="PANTHER" id="PTHR22604">
    <property type="entry name" value="OXIDOREDUCTASES"/>
    <property type="match status" value="1"/>
</dbReference>
<organism evidence="5 6">
    <name type="scientific">Janthinobacterium agaricidamnosum</name>
    <dbReference type="NCBI Taxonomy" id="55508"/>
    <lineage>
        <taxon>Bacteria</taxon>
        <taxon>Pseudomonadati</taxon>
        <taxon>Pseudomonadota</taxon>
        <taxon>Betaproteobacteria</taxon>
        <taxon>Burkholderiales</taxon>
        <taxon>Oxalobacteraceae</taxon>
        <taxon>Janthinobacterium</taxon>
    </lineage>
</organism>
<keyword evidence="6" id="KW-1185">Reference proteome</keyword>
<dbReference type="SUPFAM" id="SSF55347">
    <property type="entry name" value="Glyceraldehyde-3-phosphate dehydrogenase-like, C-terminal domain"/>
    <property type="match status" value="1"/>
</dbReference>
<gene>
    <name evidence="5" type="ORF">D9M09_25145</name>
</gene>
<reference evidence="5 6" key="1">
    <citation type="submission" date="2018-10" db="EMBL/GenBank/DDBJ databases">
        <title>Effects of UV and annual dynamics of microbial communities in freshwater RAS systems.</title>
        <authorList>
            <person name="Bekkelund A.K."/>
            <person name="Hansen B.R."/>
            <person name="Stokken H."/>
            <person name="Eriksen B.F."/>
            <person name="Kashulin N.A."/>
        </authorList>
    </citation>
    <scope>NUCLEOTIDE SEQUENCE [LARGE SCALE GENOMIC DNA]</scope>
    <source>
        <strain evidence="5 6">BHSEK</strain>
    </source>
</reference>
<dbReference type="EMBL" id="CP033019">
    <property type="protein sequence ID" value="AYM78716.1"/>
    <property type="molecule type" value="Genomic_DNA"/>
</dbReference>
<evidence type="ECO:0000313" key="6">
    <source>
        <dbReference type="Proteomes" id="UP000279594"/>
    </source>
</evidence>
<accession>A0A3G2EGA9</accession>
<dbReference type="InterPro" id="IPR055170">
    <property type="entry name" value="GFO_IDH_MocA-like_dom"/>
</dbReference>
<dbReference type="GO" id="GO:0016491">
    <property type="term" value="F:oxidoreductase activity"/>
    <property type="evidence" value="ECO:0007669"/>
    <property type="project" value="UniProtKB-KW"/>
</dbReference>
<feature type="domain" description="Gfo/Idh/MocA-like oxidoreductase N-terminal" evidence="3">
    <location>
        <begin position="5"/>
        <end position="121"/>
    </location>
</feature>
<dbReference type="RefSeq" id="WP_070311531.1">
    <property type="nucleotide sequence ID" value="NZ_CP033019.1"/>
</dbReference>
<dbReference type="InterPro" id="IPR036291">
    <property type="entry name" value="NAD(P)-bd_dom_sf"/>
</dbReference>
<dbReference type="Gene3D" id="3.30.360.10">
    <property type="entry name" value="Dihydrodipicolinate Reductase, domain 2"/>
    <property type="match status" value="1"/>
</dbReference>
<protein>
    <submittedName>
        <fullName evidence="5">Gfo/Idh/MocA family oxidoreductase</fullName>
    </submittedName>
</protein>
<dbReference type="Pfam" id="PF22725">
    <property type="entry name" value="GFO_IDH_MocA_C3"/>
    <property type="match status" value="1"/>
</dbReference>
<evidence type="ECO:0000256" key="2">
    <source>
        <dbReference type="ARBA" id="ARBA00023002"/>
    </source>
</evidence>
<proteinExistence type="inferred from homology"/>